<organism evidence="1 2">
    <name type="scientific">Decorospora gaudefroyi</name>
    <dbReference type="NCBI Taxonomy" id="184978"/>
    <lineage>
        <taxon>Eukaryota</taxon>
        <taxon>Fungi</taxon>
        <taxon>Dikarya</taxon>
        <taxon>Ascomycota</taxon>
        <taxon>Pezizomycotina</taxon>
        <taxon>Dothideomycetes</taxon>
        <taxon>Pleosporomycetidae</taxon>
        <taxon>Pleosporales</taxon>
        <taxon>Pleosporineae</taxon>
        <taxon>Pleosporaceae</taxon>
        <taxon>Decorospora</taxon>
    </lineage>
</organism>
<dbReference type="EMBL" id="ML975342">
    <property type="protein sequence ID" value="KAF1832272.1"/>
    <property type="molecule type" value="Genomic_DNA"/>
</dbReference>
<proteinExistence type="predicted"/>
<evidence type="ECO:0000313" key="1">
    <source>
        <dbReference type="EMBL" id="KAF1832272.1"/>
    </source>
</evidence>
<reference evidence="1" key="1">
    <citation type="submission" date="2020-01" db="EMBL/GenBank/DDBJ databases">
        <authorList>
            <consortium name="DOE Joint Genome Institute"/>
            <person name="Haridas S."/>
            <person name="Albert R."/>
            <person name="Binder M."/>
            <person name="Bloem J."/>
            <person name="Labutti K."/>
            <person name="Salamov A."/>
            <person name="Andreopoulos B."/>
            <person name="Baker S.E."/>
            <person name="Barry K."/>
            <person name="Bills G."/>
            <person name="Bluhm B.H."/>
            <person name="Cannon C."/>
            <person name="Castanera R."/>
            <person name="Culley D.E."/>
            <person name="Daum C."/>
            <person name="Ezra D."/>
            <person name="Gonzalez J.B."/>
            <person name="Henrissat B."/>
            <person name="Kuo A."/>
            <person name="Liang C."/>
            <person name="Lipzen A."/>
            <person name="Lutzoni F."/>
            <person name="Magnuson J."/>
            <person name="Mondo S."/>
            <person name="Nolan M."/>
            <person name="Ohm R."/>
            <person name="Pangilinan J."/>
            <person name="Park H.-J."/>
            <person name="Ramirez L."/>
            <person name="Alfaro M."/>
            <person name="Sun H."/>
            <person name="Tritt A."/>
            <person name="Yoshinaga Y."/>
            <person name="Zwiers L.-H."/>
            <person name="Turgeon B.G."/>
            <person name="Goodwin S.B."/>
            <person name="Spatafora J.W."/>
            <person name="Crous P.W."/>
            <person name="Grigoriev I.V."/>
        </authorList>
    </citation>
    <scope>NUCLEOTIDE SEQUENCE</scope>
    <source>
        <strain evidence="1">P77</strain>
    </source>
</reference>
<gene>
    <name evidence="1" type="ORF">BDW02DRAFT_461561</name>
</gene>
<protein>
    <submittedName>
        <fullName evidence="1">Uncharacterized protein</fullName>
    </submittedName>
</protein>
<feature type="non-terminal residue" evidence="1">
    <location>
        <position position="1"/>
    </location>
</feature>
<keyword evidence="2" id="KW-1185">Reference proteome</keyword>
<name>A0A6A5KBL3_9PLEO</name>
<dbReference type="AlphaFoldDB" id="A0A6A5KBL3"/>
<sequence>SDGFQLLWSSYQAARSPVNRPRERNSNAINDAIAAIMEDPNSDSDDGFDEYQRWRASEPRWSKAMFESVDSNPVKY</sequence>
<accession>A0A6A5KBL3</accession>
<evidence type="ECO:0000313" key="2">
    <source>
        <dbReference type="Proteomes" id="UP000800040"/>
    </source>
</evidence>
<dbReference type="OrthoDB" id="10413630at2759"/>
<dbReference type="Proteomes" id="UP000800040">
    <property type="component" value="Unassembled WGS sequence"/>
</dbReference>
<feature type="non-terminal residue" evidence="1">
    <location>
        <position position="76"/>
    </location>
</feature>